<evidence type="ECO:0000256" key="2">
    <source>
        <dbReference type="ARBA" id="ARBA00004651"/>
    </source>
</evidence>
<feature type="transmembrane region" description="Helical" evidence="14">
    <location>
        <begin position="217"/>
        <end position="235"/>
    </location>
</feature>
<feature type="transmembrane region" description="Helical" evidence="14">
    <location>
        <begin position="247"/>
        <end position="265"/>
    </location>
</feature>
<dbReference type="InterPro" id="IPR037294">
    <property type="entry name" value="ABC_BtuC-like"/>
</dbReference>
<organism evidence="15 16">
    <name type="scientific">Wolbachia pipientis</name>
    <dbReference type="NCBI Taxonomy" id="955"/>
    <lineage>
        <taxon>Bacteria</taxon>
        <taxon>Pseudomonadati</taxon>
        <taxon>Pseudomonadota</taxon>
        <taxon>Alphaproteobacteria</taxon>
        <taxon>Rickettsiales</taxon>
        <taxon>Anaplasmataceae</taxon>
        <taxon>Wolbachieae</taxon>
        <taxon>Wolbachia</taxon>
    </lineage>
</organism>
<evidence type="ECO:0000256" key="13">
    <source>
        <dbReference type="RuleBase" id="RU003943"/>
    </source>
</evidence>
<dbReference type="PANTHER" id="PTHR30477">
    <property type="entry name" value="ABC-TRANSPORTER METAL-BINDING PROTEIN"/>
    <property type="match status" value="1"/>
</dbReference>
<comment type="similarity">
    <text evidence="3 13">Belongs to the ABC-3 integral membrane protein family.</text>
</comment>
<dbReference type="SUPFAM" id="SSF81345">
    <property type="entry name" value="ABC transporter involved in vitamin B12 uptake, BtuC"/>
    <property type="match status" value="1"/>
</dbReference>
<evidence type="ECO:0000256" key="3">
    <source>
        <dbReference type="ARBA" id="ARBA00008034"/>
    </source>
</evidence>
<keyword evidence="11 14" id="KW-0472">Membrane</keyword>
<feature type="transmembrane region" description="Helical" evidence="14">
    <location>
        <begin position="89"/>
        <end position="110"/>
    </location>
</feature>
<evidence type="ECO:0000256" key="5">
    <source>
        <dbReference type="ARBA" id="ARBA00022475"/>
    </source>
</evidence>
<dbReference type="GO" id="GO:0055085">
    <property type="term" value="P:transmembrane transport"/>
    <property type="evidence" value="ECO:0007669"/>
    <property type="project" value="InterPro"/>
</dbReference>
<comment type="function">
    <text evidence="1">Involved in the high-affinity zinc uptake transport system.</text>
</comment>
<name>A0A1E7QKL5_WOLPI</name>
<dbReference type="GO" id="GO:0006829">
    <property type="term" value="P:zinc ion transport"/>
    <property type="evidence" value="ECO:0007669"/>
    <property type="project" value="UniProtKB-KW"/>
</dbReference>
<dbReference type="AlphaFoldDB" id="A0A1E7QKL5"/>
<dbReference type="OrthoDB" id="9783937at2"/>
<feature type="transmembrane region" description="Helical" evidence="14">
    <location>
        <begin position="64"/>
        <end position="83"/>
    </location>
</feature>
<evidence type="ECO:0000313" key="16">
    <source>
        <dbReference type="Proteomes" id="UP000175679"/>
    </source>
</evidence>
<dbReference type="GO" id="GO:0043190">
    <property type="term" value="C:ATP-binding cassette (ABC) transporter complex"/>
    <property type="evidence" value="ECO:0007669"/>
    <property type="project" value="InterPro"/>
</dbReference>
<feature type="transmembrane region" description="Helical" evidence="14">
    <location>
        <begin position="131"/>
        <end position="149"/>
    </location>
</feature>
<reference evidence="15 16" key="1">
    <citation type="submission" date="2016-09" db="EMBL/GenBank/DDBJ databases">
        <title>Genomic evidence for plant-parasitic nematodes as the earliest Wolbachia hosts.</title>
        <authorList>
            <person name="Brown A.M."/>
            <person name="Wasala S.K."/>
            <person name="Howe D.K."/>
            <person name="Peetz A.B."/>
            <person name="Zasada I.A."/>
            <person name="Denver D.R."/>
        </authorList>
    </citation>
    <scope>NUCLEOTIDE SEQUENCE [LARGE SCALE GENOMIC DNA]</scope>
    <source>
        <strain evidence="16">wPpe</strain>
    </source>
</reference>
<dbReference type="RefSeq" id="WP_070064597.1">
    <property type="nucleotide sequence ID" value="NZ_MJMG01000001.1"/>
</dbReference>
<accession>A0A1E7QKL5</accession>
<feature type="transmembrane region" description="Helical" evidence="14">
    <location>
        <begin position="9"/>
        <end position="32"/>
    </location>
</feature>
<keyword evidence="8" id="KW-0864">Zinc transport</keyword>
<evidence type="ECO:0000256" key="14">
    <source>
        <dbReference type="SAM" id="Phobius"/>
    </source>
</evidence>
<evidence type="ECO:0000256" key="7">
    <source>
        <dbReference type="ARBA" id="ARBA00022833"/>
    </source>
</evidence>
<keyword evidence="4 13" id="KW-0813">Transport</keyword>
<dbReference type="Pfam" id="PF00950">
    <property type="entry name" value="ABC-3"/>
    <property type="match status" value="1"/>
</dbReference>
<dbReference type="EMBL" id="MJMG01000001">
    <property type="protein sequence ID" value="OEY86947.1"/>
    <property type="molecule type" value="Genomic_DNA"/>
</dbReference>
<evidence type="ECO:0000256" key="8">
    <source>
        <dbReference type="ARBA" id="ARBA00022906"/>
    </source>
</evidence>
<keyword evidence="16" id="KW-1185">Reference proteome</keyword>
<comment type="subcellular location">
    <subcellularLocation>
        <location evidence="2 13">Cell membrane</location>
        <topology evidence="2 13">Multi-pass membrane protein</topology>
    </subcellularLocation>
</comment>
<evidence type="ECO:0000256" key="1">
    <source>
        <dbReference type="ARBA" id="ARBA00002313"/>
    </source>
</evidence>
<protein>
    <recommendedName>
        <fullName evidence="12">High-affinity zinc uptake system membrane protein ZnuB</fullName>
    </recommendedName>
</protein>
<keyword evidence="10" id="KW-0406">Ion transport</keyword>
<comment type="caution">
    <text evidence="15">The sequence shown here is derived from an EMBL/GenBank/DDBJ whole genome shotgun (WGS) entry which is preliminary data.</text>
</comment>
<evidence type="ECO:0000256" key="12">
    <source>
        <dbReference type="ARBA" id="ARBA00040080"/>
    </source>
</evidence>
<dbReference type="PANTHER" id="PTHR30477:SF23">
    <property type="entry name" value="HIGH-AFFINITY ZINC UPTAKE SYSTEM MEMBRANE PROTEIN ZNUB"/>
    <property type="match status" value="1"/>
</dbReference>
<evidence type="ECO:0000256" key="6">
    <source>
        <dbReference type="ARBA" id="ARBA00022692"/>
    </source>
</evidence>
<dbReference type="Gene3D" id="1.10.3470.10">
    <property type="entry name" value="ABC transporter involved in vitamin B12 uptake, BtuC"/>
    <property type="match status" value="1"/>
</dbReference>
<keyword evidence="7" id="KW-0862">Zinc</keyword>
<evidence type="ECO:0000313" key="15">
    <source>
        <dbReference type="EMBL" id="OEY86947.1"/>
    </source>
</evidence>
<evidence type="ECO:0000256" key="4">
    <source>
        <dbReference type="ARBA" id="ARBA00022448"/>
    </source>
</evidence>
<feature type="transmembrane region" description="Helical" evidence="14">
    <location>
        <begin position="176"/>
        <end position="205"/>
    </location>
</feature>
<gene>
    <name evidence="15" type="ORF">BIY23_00380</name>
</gene>
<keyword evidence="6 13" id="KW-0812">Transmembrane</keyword>
<dbReference type="InterPro" id="IPR001626">
    <property type="entry name" value="ABC_TroCD"/>
</dbReference>
<keyword evidence="5" id="KW-1003">Cell membrane</keyword>
<dbReference type="GO" id="GO:0010043">
    <property type="term" value="P:response to zinc ion"/>
    <property type="evidence" value="ECO:0007669"/>
    <property type="project" value="TreeGrafter"/>
</dbReference>
<dbReference type="Proteomes" id="UP000175679">
    <property type="component" value="Unassembled WGS sequence"/>
</dbReference>
<proteinExistence type="inferred from homology"/>
<sequence>MLEIFTQEFFINSLLAVVMISLVTGVLGSFMLWQRLSYLGDSLSHSALLGIALSLIFKISPSISIMLIALTFAILLSINFHKLYSVDTILNIITNVILSLSLIFMSFLPFNNRHIITSLFGDILMLDSDNIILIFFTFIAVVLILVLRWRHWLMISINQDLAVVEKVNVNLVRLEFLITLAVFIAISAQLIGILLISAFLLIPAASARLVSRTPMQMVIMATFFSVISGISGLMLSLNFDLFTGPTIILISAVYLLIACLIRNYIRNII</sequence>
<keyword evidence="9 14" id="KW-1133">Transmembrane helix</keyword>
<evidence type="ECO:0000256" key="10">
    <source>
        <dbReference type="ARBA" id="ARBA00023065"/>
    </source>
</evidence>
<evidence type="ECO:0000256" key="9">
    <source>
        <dbReference type="ARBA" id="ARBA00022989"/>
    </source>
</evidence>
<evidence type="ECO:0000256" key="11">
    <source>
        <dbReference type="ARBA" id="ARBA00023136"/>
    </source>
</evidence>